<dbReference type="InterPro" id="IPR028974">
    <property type="entry name" value="TSP_type-3_rpt"/>
</dbReference>
<evidence type="ECO:0000256" key="1">
    <source>
        <dbReference type="SAM" id="MobiDB-lite"/>
    </source>
</evidence>
<reference evidence="2 3" key="1">
    <citation type="submission" date="2017-01" db="EMBL/GenBank/DDBJ databases">
        <title>The cable genome- insights into the physiology and evolution of filamentous bacteria capable of sulfide oxidation via long distance electron transfer.</title>
        <authorList>
            <person name="Schreiber L."/>
            <person name="Bjerg J.T."/>
            <person name="Boggild A."/>
            <person name="Van De Vossenberg J."/>
            <person name="Meysman F."/>
            <person name="Nielsen L.P."/>
            <person name="Schramm A."/>
            <person name="Kjeldsen K.U."/>
        </authorList>
    </citation>
    <scope>NUCLEOTIDE SEQUENCE [LARGE SCALE GENOMIC DNA]</scope>
    <source>
        <strain evidence="2">A3</strain>
    </source>
</reference>
<sequence>MLGCCESSAEKTGALNQDFLAWTKYGRVNLHGALVCIPPEFPVCPDTDGDGVPDANDECPDTPANTPINSNGCPAKPKVVVIPLL</sequence>
<feature type="compositionally biased region" description="Acidic residues" evidence="1">
    <location>
        <begin position="47"/>
        <end position="60"/>
    </location>
</feature>
<protein>
    <recommendedName>
        <fullName evidence="4">Thrombospondin type 3 repeat-containing protein</fullName>
    </recommendedName>
</protein>
<dbReference type="AlphaFoldDB" id="A0A444J9H5"/>
<evidence type="ECO:0000313" key="2">
    <source>
        <dbReference type="EMBL" id="RWX49746.1"/>
    </source>
</evidence>
<dbReference type="Proteomes" id="UP000287615">
    <property type="component" value="Unassembled WGS sequence"/>
</dbReference>
<accession>A0A444J9H5</accession>
<organism evidence="2 3">
    <name type="scientific">Candidatus Electrothrix marina</name>
    <dbReference type="NCBI Taxonomy" id="1859130"/>
    <lineage>
        <taxon>Bacteria</taxon>
        <taxon>Pseudomonadati</taxon>
        <taxon>Thermodesulfobacteriota</taxon>
        <taxon>Desulfobulbia</taxon>
        <taxon>Desulfobulbales</taxon>
        <taxon>Desulfobulbaceae</taxon>
        <taxon>Candidatus Electrothrix</taxon>
    </lineage>
</organism>
<evidence type="ECO:0008006" key="4">
    <source>
        <dbReference type="Google" id="ProtNLM"/>
    </source>
</evidence>
<feature type="region of interest" description="Disordered" evidence="1">
    <location>
        <begin position="47"/>
        <end position="67"/>
    </location>
</feature>
<dbReference type="SUPFAM" id="SSF103647">
    <property type="entry name" value="TSP type-3 repeat"/>
    <property type="match status" value="1"/>
</dbReference>
<gene>
    <name evidence="2" type="ORF">VU00_12123</name>
</gene>
<proteinExistence type="predicted"/>
<comment type="caution">
    <text evidence="2">The sequence shown here is derived from an EMBL/GenBank/DDBJ whole genome shotgun (WGS) entry which is preliminary data.</text>
</comment>
<evidence type="ECO:0000313" key="3">
    <source>
        <dbReference type="Proteomes" id="UP000287615"/>
    </source>
</evidence>
<dbReference type="Gene3D" id="4.10.1080.10">
    <property type="entry name" value="TSP type-3 repeat"/>
    <property type="match status" value="1"/>
</dbReference>
<dbReference type="GO" id="GO:0005509">
    <property type="term" value="F:calcium ion binding"/>
    <property type="evidence" value="ECO:0007669"/>
    <property type="project" value="InterPro"/>
</dbReference>
<dbReference type="EMBL" id="MTKR01000212">
    <property type="protein sequence ID" value="RWX49746.1"/>
    <property type="molecule type" value="Genomic_DNA"/>
</dbReference>
<name>A0A444J9H5_9BACT</name>